<dbReference type="Gene3D" id="3.40.640.10">
    <property type="entry name" value="Type I PLP-dependent aspartate aminotransferase-like (Major domain)"/>
    <property type="match status" value="1"/>
</dbReference>
<comment type="similarity">
    <text evidence="1">In the C-terminal section; belongs to the class-I pyridoxal-phosphate-dependent aminotransferase family.</text>
</comment>
<reference evidence="7 8" key="1">
    <citation type="submission" date="2019-06" db="EMBL/GenBank/DDBJ databases">
        <title>Genome sequence of Rhodobacteraceae bacterium D4M1.</title>
        <authorList>
            <person name="Cao J."/>
        </authorList>
    </citation>
    <scope>NUCLEOTIDE SEQUENCE [LARGE SCALE GENOMIC DNA]</scope>
    <source>
        <strain evidence="7 8">D4M1</strain>
    </source>
</reference>
<dbReference type="KEGG" id="ppru:FDP22_14135"/>
<feature type="domain" description="HTH gntR-type" evidence="6">
    <location>
        <begin position="15"/>
        <end position="83"/>
    </location>
</feature>
<dbReference type="PROSITE" id="PS50949">
    <property type="entry name" value="HTH_GNTR"/>
    <property type="match status" value="1"/>
</dbReference>
<dbReference type="InterPro" id="IPR036388">
    <property type="entry name" value="WH-like_DNA-bd_sf"/>
</dbReference>
<evidence type="ECO:0000256" key="5">
    <source>
        <dbReference type="ARBA" id="ARBA00023163"/>
    </source>
</evidence>
<keyword evidence="5" id="KW-0804">Transcription</keyword>
<evidence type="ECO:0000256" key="1">
    <source>
        <dbReference type="ARBA" id="ARBA00005384"/>
    </source>
</evidence>
<dbReference type="SUPFAM" id="SSF53383">
    <property type="entry name" value="PLP-dependent transferases"/>
    <property type="match status" value="1"/>
</dbReference>
<keyword evidence="7" id="KW-0032">Aminotransferase</keyword>
<dbReference type="GO" id="GO:0030170">
    <property type="term" value="F:pyridoxal phosphate binding"/>
    <property type="evidence" value="ECO:0007669"/>
    <property type="project" value="InterPro"/>
</dbReference>
<dbReference type="InterPro" id="IPR015422">
    <property type="entry name" value="PyrdxlP-dep_Trfase_small"/>
</dbReference>
<dbReference type="Pfam" id="PF00392">
    <property type="entry name" value="GntR"/>
    <property type="match status" value="1"/>
</dbReference>
<dbReference type="InterPro" id="IPR004839">
    <property type="entry name" value="Aminotransferase_I/II_large"/>
</dbReference>
<dbReference type="InterPro" id="IPR015421">
    <property type="entry name" value="PyrdxlP-dep_Trfase_major"/>
</dbReference>
<dbReference type="InterPro" id="IPR051446">
    <property type="entry name" value="HTH_trans_reg/aminotransferase"/>
</dbReference>
<dbReference type="SUPFAM" id="SSF46785">
    <property type="entry name" value="Winged helix' DNA-binding domain"/>
    <property type="match status" value="1"/>
</dbReference>
<keyword evidence="3" id="KW-0805">Transcription regulation</keyword>
<dbReference type="PANTHER" id="PTHR46577:SF1">
    <property type="entry name" value="HTH-TYPE TRANSCRIPTIONAL REGULATORY PROTEIN GABR"/>
    <property type="match status" value="1"/>
</dbReference>
<dbReference type="InterPro" id="IPR015424">
    <property type="entry name" value="PyrdxlP-dep_Trfase"/>
</dbReference>
<evidence type="ECO:0000313" key="8">
    <source>
        <dbReference type="Proteomes" id="UP000305888"/>
    </source>
</evidence>
<evidence type="ECO:0000259" key="6">
    <source>
        <dbReference type="PROSITE" id="PS50949"/>
    </source>
</evidence>
<dbReference type="CDD" id="cd00609">
    <property type="entry name" value="AAT_like"/>
    <property type="match status" value="1"/>
</dbReference>
<dbReference type="InterPro" id="IPR036390">
    <property type="entry name" value="WH_DNA-bd_sf"/>
</dbReference>
<sequence>MTDTKWLPDIAGAEGPKYRALADALRHDVREGTLEPGTRLPPVRDLAWRLNVTPGTVARAYQIATDAGLLEATVGRGTFVRGTRHEEADSSILIMPEPEAPGMYDLLASRAVEVGQSAVIGERAAQIATSGLSFTRYAAEPTDLMPCKVAAQAWLSAQGIRCSVENLVLTEGAQNGIFGALQMILGGREPVVLTEQLTYPGFRRAIRGCRARPVAVPSDGEGLIPEALEEACARLPVQAILLSTNVHNPTTVHTPMHRREAIVEIARRHDIQIIEDDVYGISVPGRLPGFDQLCPERAWVTTSLSKCVAAGLRVGFLCCPPGRGQHAPRALRGIGLSTSLLLAGLVENLITSGEADRIREQVWAELDARRNIAAEKLQGLDFRSRKGLNFIWVPLPMSWRVTAFVTSCERNGVLVAGSDVFASSDEKAPAAIRIALSGPPNRRRLEHALGRVAALLREPPPDLIA</sequence>
<dbReference type="OrthoDB" id="9804020at2"/>
<keyword evidence="2" id="KW-0663">Pyridoxal phosphate</keyword>
<dbReference type="EMBL" id="CP040818">
    <property type="protein sequence ID" value="QDL92821.1"/>
    <property type="molecule type" value="Genomic_DNA"/>
</dbReference>
<dbReference type="InterPro" id="IPR000524">
    <property type="entry name" value="Tscrpt_reg_HTH_GntR"/>
</dbReference>
<dbReference type="RefSeq" id="WP_138574629.1">
    <property type="nucleotide sequence ID" value="NZ_CP040818.1"/>
</dbReference>
<dbReference type="SMART" id="SM00345">
    <property type="entry name" value="HTH_GNTR"/>
    <property type="match status" value="1"/>
</dbReference>
<dbReference type="Gene3D" id="3.90.1150.10">
    <property type="entry name" value="Aspartate Aminotransferase, domain 1"/>
    <property type="match status" value="1"/>
</dbReference>
<dbReference type="GO" id="GO:0003700">
    <property type="term" value="F:DNA-binding transcription factor activity"/>
    <property type="evidence" value="ECO:0007669"/>
    <property type="project" value="InterPro"/>
</dbReference>
<dbReference type="Gene3D" id="1.10.10.10">
    <property type="entry name" value="Winged helix-like DNA-binding domain superfamily/Winged helix DNA-binding domain"/>
    <property type="match status" value="1"/>
</dbReference>
<evidence type="ECO:0000256" key="4">
    <source>
        <dbReference type="ARBA" id="ARBA00023125"/>
    </source>
</evidence>
<keyword evidence="7" id="KW-0808">Transferase</keyword>
<evidence type="ECO:0000256" key="3">
    <source>
        <dbReference type="ARBA" id="ARBA00023015"/>
    </source>
</evidence>
<protein>
    <submittedName>
        <fullName evidence="7">PLP-dependent aminotransferase family protein</fullName>
    </submittedName>
</protein>
<keyword evidence="4" id="KW-0238">DNA-binding</keyword>
<name>A0A5B8FHS8_9RHOB</name>
<evidence type="ECO:0000256" key="2">
    <source>
        <dbReference type="ARBA" id="ARBA00022898"/>
    </source>
</evidence>
<dbReference type="GO" id="GO:0008483">
    <property type="term" value="F:transaminase activity"/>
    <property type="evidence" value="ECO:0007669"/>
    <property type="project" value="UniProtKB-KW"/>
</dbReference>
<dbReference type="Pfam" id="PF00155">
    <property type="entry name" value="Aminotran_1_2"/>
    <property type="match status" value="1"/>
</dbReference>
<gene>
    <name evidence="7" type="ORF">FDP22_14135</name>
</gene>
<dbReference type="Proteomes" id="UP000305888">
    <property type="component" value="Chromosome"/>
</dbReference>
<evidence type="ECO:0000313" key="7">
    <source>
        <dbReference type="EMBL" id="QDL92821.1"/>
    </source>
</evidence>
<dbReference type="PANTHER" id="PTHR46577">
    <property type="entry name" value="HTH-TYPE TRANSCRIPTIONAL REGULATORY PROTEIN GABR"/>
    <property type="match status" value="1"/>
</dbReference>
<dbReference type="CDD" id="cd07377">
    <property type="entry name" value="WHTH_GntR"/>
    <property type="match status" value="1"/>
</dbReference>
<keyword evidence="8" id="KW-1185">Reference proteome</keyword>
<dbReference type="GO" id="GO:0003677">
    <property type="term" value="F:DNA binding"/>
    <property type="evidence" value="ECO:0007669"/>
    <property type="project" value="UniProtKB-KW"/>
</dbReference>
<dbReference type="AlphaFoldDB" id="A0A5B8FHS8"/>
<proteinExistence type="inferred from homology"/>
<accession>A0A5B8FHS8</accession>
<organism evidence="7 8">
    <name type="scientific">Paroceanicella profunda</name>
    <dbReference type="NCBI Taxonomy" id="2579971"/>
    <lineage>
        <taxon>Bacteria</taxon>
        <taxon>Pseudomonadati</taxon>
        <taxon>Pseudomonadota</taxon>
        <taxon>Alphaproteobacteria</taxon>
        <taxon>Rhodobacterales</taxon>
        <taxon>Paracoccaceae</taxon>
        <taxon>Paroceanicella</taxon>
    </lineage>
</organism>